<accession>A0A177NA15</accession>
<organism evidence="1 2">
    <name type="scientific">Methylomonas koyamae</name>
    <dbReference type="NCBI Taxonomy" id="702114"/>
    <lineage>
        <taxon>Bacteria</taxon>
        <taxon>Pseudomonadati</taxon>
        <taxon>Pseudomonadota</taxon>
        <taxon>Gammaproteobacteria</taxon>
        <taxon>Methylococcales</taxon>
        <taxon>Methylococcaceae</taxon>
        <taxon>Methylomonas</taxon>
    </lineage>
</organism>
<keyword evidence="2" id="KW-1185">Reference proteome</keyword>
<protein>
    <submittedName>
        <fullName evidence="1">Uncharacterized protein</fullName>
    </submittedName>
</protein>
<dbReference type="STRING" id="702114.A1355_12240"/>
<proteinExistence type="predicted"/>
<dbReference type="AlphaFoldDB" id="A0A177NA15"/>
<gene>
    <name evidence="1" type="ORF">A1355_12240</name>
</gene>
<sequence length="139" mass="15508">MKTTKKRCKQLLRDIEGQAGELAMLTDGLSLLSELHTLARRVLELANTLTLQTEDLKKKHYLSALISSEALGELAEIADTDAASQLEDRLFAANADSPVASDRFFQELLEKIDARFARLTDAIQDLLHLAELDPDREDD</sequence>
<dbReference type="Proteomes" id="UP000077628">
    <property type="component" value="Unassembled WGS sequence"/>
</dbReference>
<name>A0A177NA15_9GAMM</name>
<comment type="caution">
    <text evidence="1">The sequence shown here is derived from an EMBL/GenBank/DDBJ whole genome shotgun (WGS) entry which is preliminary data.</text>
</comment>
<evidence type="ECO:0000313" key="1">
    <source>
        <dbReference type="EMBL" id="OAI14722.1"/>
    </source>
</evidence>
<evidence type="ECO:0000313" key="2">
    <source>
        <dbReference type="Proteomes" id="UP000077628"/>
    </source>
</evidence>
<dbReference type="EMBL" id="LUUK01000197">
    <property type="protein sequence ID" value="OAI14722.1"/>
    <property type="molecule type" value="Genomic_DNA"/>
</dbReference>
<dbReference type="RefSeq" id="WP_064030938.1">
    <property type="nucleotide sequence ID" value="NZ_LUUK01000197.1"/>
</dbReference>
<reference evidence="2" key="1">
    <citation type="submission" date="2016-03" db="EMBL/GenBank/DDBJ databases">
        <authorList>
            <person name="Heylen K."/>
            <person name="De Vos P."/>
            <person name="Vekeman B."/>
        </authorList>
    </citation>
    <scope>NUCLEOTIDE SEQUENCE [LARGE SCALE GENOMIC DNA]</scope>
    <source>
        <strain evidence="2">R-45383</strain>
    </source>
</reference>